<dbReference type="Proteomes" id="UP000647339">
    <property type="component" value="Unassembled WGS sequence"/>
</dbReference>
<reference evidence="2" key="1">
    <citation type="journal article" date="2019" name="Int. J. Syst. Evol. Microbiol.">
        <title>The Global Catalogue of Microorganisms (GCM) 10K type strain sequencing project: providing services to taxonomists for standard genome sequencing and annotation.</title>
        <authorList>
            <consortium name="The Broad Institute Genomics Platform"/>
            <consortium name="The Broad Institute Genome Sequencing Center for Infectious Disease"/>
            <person name="Wu L."/>
            <person name="Ma J."/>
        </authorList>
    </citation>
    <scope>NUCLEOTIDE SEQUENCE [LARGE SCALE GENOMIC DNA]</scope>
    <source>
        <strain evidence="2">CGMCC 1.15407</strain>
    </source>
</reference>
<sequence>MSINYTICEYVFEKQQKYNMFVNRLIKIDCNEENFPKGYSKGRRGIHSGGFVRAQ</sequence>
<dbReference type="EMBL" id="BMIU01000004">
    <property type="protein sequence ID" value="GGF25361.1"/>
    <property type="molecule type" value="Genomic_DNA"/>
</dbReference>
<name>A0ABQ1URJ6_9BACT</name>
<protein>
    <submittedName>
        <fullName evidence="1">Uncharacterized protein</fullName>
    </submittedName>
</protein>
<proteinExistence type="predicted"/>
<organism evidence="1 2">
    <name type="scientific">Echinicola rosea</name>
    <dbReference type="NCBI Taxonomy" id="1807691"/>
    <lineage>
        <taxon>Bacteria</taxon>
        <taxon>Pseudomonadati</taxon>
        <taxon>Bacteroidota</taxon>
        <taxon>Cytophagia</taxon>
        <taxon>Cytophagales</taxon>
        <taxon>Cyclobacteriaceae</taxon>
        <taxon>Echinicola</taxon>
    </lineage>
</organism>
<comment type="caution">
    <text evidence="1">The sequence shown here is derived from an EMBL/GenBank/DDBJ whole genome shotgun (WGS) entry which is preliminary data.</text>
</comment>
<evidence type="ECO:0000313" key="2">
    <source>
        <dbReference type="Proteomes" id="UP000647339"/>
    </source>
</evidence>
<accession>A0ABQ1URJ6</accession>
<keyword evidence="2" id="KW-1185">Reference proteome</keyword>
<evidence type="ECO:0000313" key="1">
    <source>
        <dbReference type="EMBL" id="GGF25361.1"/>
    </source>
</evidence>
<gene>
    <name evidence="1" type="ORF">GCM10011339_11830</name>
</gene>